<dbReference type="EMBL" id="BPLR01014217">
    <property type="protein sequence ID" value="GIY67251.1"/>
    <property type="molecule type" value="Genomic_DNA"/>
</dbReference>
<gene>
    <name evidence="2" type="ORF">CEXT_218841</name>
</gene>
<organism evidence="2 3">
    <name type="scientific">Caerostris extrusa</name>
    <name type="common">Bark spider</name>
    <name type="synonym">Caerostris bankana</name>
    <dbReference type="NCBI Taxonomy" id="172846"/>
    <lineage>
        <taxon>Eukaryota</taxon>
        <taxon>Metazoa</taxon>
        <taxon>Ecdysozoa</taxon>
        <taxon>Arthropoda</taxon>
        <taxon>Chelicerata</taxon>
        <taxon>Arachnida</taxon>
        <taxon>Araneae</taxon>
        <taxon>Araneomorphae</taxon>
        <taxon>Entelegynae</taxon>
        <taxon>Araneoidea</taxon>
        <taxon>Araneidae</taxon>
        <taxon>Caerostris</taxon>
    </lineage>
</organism>
<sequence>MAPPGLEPCGTERQSASHSAIRPPKGKRVQAFKFLFGEATCGTARHYLSVQSVTEKPVKISGRNSSLFQKSWKRK</sequence>
<dbReference type="AlphaFoldDB" id="A0AAV4VA83"/>
<proteinExistence type="predicted"/>
<evidence type="ECO:0000313" key="3">
    <source>
        <dbReference type="Proteomes" id="UP001054945"/>
    </source>
</evidence>
<comment type="caution">
    <text evidence="2">The sequence shown here is derived from an EMBL/GenBank/DDBJ whole genome shotgun (WGS) entry which is preliminary data.</text>
</comment>
<feature type="region of interest" description="Disordered" evidence="1">
    <location>
        <begin position="1"/>
        <end position="24"/>
    </location>
</feature>
<reference evidence="2 3" key="1">
    <citation type="submission" date="2021-06" db="EMBL/GenBank/DDBJ databases">
        <title>Caerostris extrusa draft genome.</title>
        <authorList>
            <person name="Kono N."/>
            <person name="Arakawa K."/>
        </authorList>
    </citation>
    <scope>NUCLEOTIDE SEQUENCE [LARGE SCALE GENOMIC DNA]</scope>
</reference>
<name>A0AAV4VA83_CAEEX</name>
<accession>A0AAV4VA83</accession>
<evidence type="ECO:0000313" key="2">
    <source>
        <dbReference type="EMBL" id="GIY67251.1"/>
    </source>
</evidence>
<keyword evidence="3" id="KW-1185">Reference proteome</keyword>
<protein>
    <submittedName>
        <fullName evidence="2">Uncharacterized protein</fullName>
    </submittedName>
</protein>
<evidence type="ECO:0000256" key="1">
    <source>
        <dbReference type="SAM" id="MobiDB-lite"/>
    </source>
</evidence>
<dbReference type="Proteomes" id="UP001054945">
    <property type="component" value="Unassembled WGS sequence"/>
</dbReference>